<dbReference type="Gene3D" id="2.30.30.30">
    <property type="match status" value="1"/>
</dbReference>
<dbReference type="SMART" id="SM00739">
    <property type="entry name" value="KOW"/>
    <property type="match status" value="1"/>
</dbReference>
<reference evidence="7" key="3">
    <citation type="submission" date="2015-06" db="UniProtKB">
        <authorList>
            <consortium name="EnsemblMetazoa"/>
        </authorList>
    </citation>
    <scope>IDENTIFICATION</scope>
</reference>
<dbReference type="InterPro" id="IPR014722">
    <property type="entry name" value="Rib_uL2_dom2"/>
</dbReference>
<reference evidence="8" key="1">
    <citation type="submission" date="2012-12" db="EMBL/GenBank/DDBJ databases">
        <authorList>
            <person name="Hellsten U."/>
            <person name="Grimwood J."/>
            <person name="Chapman J.A."/>
            <person name="Shapiro H."/>
            <person name="Aerts A."/>
            <person name="Otillar R.P."/>
            <person name="Terry A.Y."/>
            <person name="Boore J.L."/>
            <person name="Simakov O."/>
            <person name="Marletaz F."/>
            <person name="Cho S.-J."/>
            <person name="Edsinger-Gonzales E."/>
            <person name="Havlak P."/>
            <person name="Kuo D.-H."/>
            <person name="Larsson T."/>
            <person name="Lv J."/>
            <person name="Arendt D."/>
            <person name="Savage R."/>
            <person name="Osoegawa K."/>
            <person name="de Jong P."/>
            <person name="Lindberg D.R."/>
            <person name="Seaver E.C."/>
            <person name="Weisblat D.A."/>
            <person name="Putnam N.H."/>
            <person name="Grigoriev I.V."/>
            <person name="Rokhsar D.S."/>
        </authorList>
    </citation>
    <scope>NUCLEOTIDE SEQUENCE</scope>
    <source>
        <strain evidence="8">I ESC-2004</strain>
    </source>
</reference>
<dbReference type="GO" id="GO:0005840">
    <property type="term" value="C:ribosome"/>
    <property type="evidence" value="ECO:0007669"/>
    <property type="project" value="UniProtKB-KW"/>
</dbReference>
<dbReference type="Pfam" id="PF00467">
    <property type="entry name" value="KOW"/>
    <property type="match status" value="1"/>
</dbReference>
<dbReference type="SUPFAM" id="SSF50104">
    <property type="entry name" value="Translation proteins SH3-like domain"/>
    <property type="match status" value="1"/>
</dbReference>
<dbReference type="InterPro" id="IPR003256">
    <property type="entry name" value="Ribosomal_uL24"/>
</dbReference>
<dbReference type="InterPro" id="IPR005825">
    <property type="entry name" value="Ribosomal_uL24_CS"/>
</dbReference>
<organism evidence="7 8">
    <name type="scientific">Capitella teleta</name>
    <name type="common">Polychaete worm</name>
    <dbReference type="NCBI Taxonomy" id="283909"/>
    <lineage>
        <taxon>Eukaryota</taxon>
        <taxon>Metazoa</taxon>
        <taxon>Spiralia</taxon>
        <taxon>Lophotrochozoa</taxon>
        <taxon>Annelida</taxon>
        <taxon>Polychaeta</taxon>
        <taxon>Sedentaria</taxon>
        <taxon>Scolecida</taxon>
        <taxon>Capitellidae</taxon>
        <taxon>Capitella</taxon>
    </lineage>
</organism>
<evidence type="ECO:0000256" key="4">
    <source>
        <dbReference type="ARBA" id="ARBA00035283"/>
    </source>
</evidence>
<dbReference type="GO" id="GO:0003723">
    <property type="term" value="F:RNA binding"/>
    <property type="evidence" value="ECO:0007669"/>
    <property type="project" value="InterPro"/>
</dbReference>
<dbReference type="HOGENOM" id="CLU_093315_0_1_1"/>
<evidence type="ECO:0000256" key="1">
    <source>
        <dbReference type="ARBA" id="ARBA00010618"/>
    </source>
</evidence>
<name>X1ZC29_CAPTE</name>
<feature type="domain" description="KOW" evidence="6">
    <location>
        <begin position="87"/>
        <end position="114"/>
    </location>
</feature>
<evidence type="ECO:0000259" key="6">
    <source>
        <dbReference type="SMART" id="SM00739"/>
    </source>
</evidence>
<comment type="similarity">
    <text evidence="1">Belongs to the universal ribosomal protein uL24 family.</text>
</comment>
<dbReference type="InterPro" id="IPR005824">
    <property type="entry name" value="KOW"/>
</dbReference>
<dbReference type="PROSITE" id="PS01108">
    <property type="entry name" value="RIBOSOMAL_L24"/>
    <property type="match status" value="1"/>
</dbReference>
<evidence type="ECO:0000313" key="8">
    <source>
        <dbReference type="Proteomes" id="UP000014760"/>
    </source>
</evidence>
<dbReference type="InterPro" id="IPR008991">
    <property type="entry name" value="Translation_prot_SH3-like_sf"/>
</dbReference>
<keyword evidence="2" id="KW-0689">Ribosomal protein</keyword>
<dbReference type="PANTHER" id="PTHR12903">
    <property type="entry name" value="MITOCHONDRIAL RIBOSOMAL PROTEIN L24"/>
    <property type="match status" value="1"/>
</dbReference>
<dbReference type="EnsemblMetazoa" id="CapteT170410">
    <property type="protein sequence ID" value="CapteP170410"/>
    <property type="gene ID" value="CapteG170410"/>
</dbReference>
<dbReference type="Pfam" id="PF17136">
    <property type="entry name" value="ribosomal_L24"/>
    <property type="match status" value="1"/>
</dbReference>
<dbReference type="EMBL" id="AMQN01009529">
    <property type="status" value="NOT_ANNOTATED_CDS"/>
    <property type="molecule type" value="Genomic_DNA"/>
</dbReference>
<dbReference type="CDD" id="cd06089">
    <property type="entry name" value="KOW_RPL26"/>
    <property type="match status" value="1"/>
</dbReference>
<evidence type="ECO:0000256" key="2">
    <source>
        <dbReference type="ARBA" id="ARBA00022980"/>
    </source>
</evidence>
<dbReference type="AlphaFoldDB" id="X1ZC29"/>
<sequence length="251" mass="29471">MRLTLVLCRRAASGKYFQRYIENFLESERGEPKWNPLRGWHKRPKENWIYDKYRPWTDEFKRHSRGMLDAKGRPPVKPLVKPIDQWNIFKGDVVEILIGKDKGKIGVVNSIIKERNWVYVEGLNCEFNMIDQGAHMSPLCQKTELPLIYDLQVKLADPTDRKGTNIEWRYSEEGKLVRVSLRTGRIIPVPLGFEMGDDLVVPAEYKGSDKDTSEKLLKEVTFKPKVMTFEDEIMDAMGIKEERKRAKTYWY</sequence>
<reference evidence="8" key="2">
    <citation type="journal article" date="2013" name="Nature">
        <title>Insights into bilaterian evolution from three spiralian genomes.</title>
        <authorList>
            <person name="Simakov O."/>
            <person name="Marletaz F."/>
            <person name="Cho S.J."/>
            <person name="Edsinger-Gonzales E."/>
            <person name="Havlak P."/>
            <person name="Hellsten U."/>
            <person name="Kuo D.H."/>
            <person name="Larsson T."/>
            <person name="Lv J."/>
            <person name="Arendt D."/>
            <person name="Savage R."/>
            <person name="Osoegawa K."/>
            <person name="de Jong P."/>
            <person name="Grimwood J."/>
            <person name="Chapman J.A."/>
            <person name="Shapiro H."/>
            <person name="Aerts A."/>
            <person name="Otillar R.P."/>
            <person name="Terry A.Y."/>
            <person name="Boore J.L."/>
            <person name="Grigoriev I.V."/>
            <person name="Lindberg D.R."/>
            <person name="Seaver E.C."/>
            <person name="Weisblat D.A."/>
            <person name="Putnam N.H."/>
            <person name="Rokhsar D.S."/>
        </authorList>
    </citation>
    <scope>NUCLEOTIDE SEQUENCE</scope>
    <source>
        <strain evidence="8">I ESC-2004</strain>
    </source>
</reference>
<dbReference type="GO" id="GO:0003735">
    <property type="term" value="F:structural constituent of ribosome"/>
    <property type="evidence" value="ECO:0007669"/>
    <property type="project" value="InterPro"/>
</dbReference>
<dbReference type="GO" id="GO:1990904">
    <property type="term" value="C:ribonucleoprotein complex"/>
    <property type="evidence" value="ECO:0007669"/>
    <property type="project" value="UniProtKB-KW"/>
</dbReference>
<accession>X1ZC29</accession>
<dbReference type="InterPro" id="IPR041988">
    <property type="entry name" value="Ribosomal_uL24_KOW"/>
</dbReference>
<evidence type="ECO:0000256" key="3">
    <source>
        <dbReference type="ARBA" id="ARBA00023274"/>
    </source>
</evidence>
<proteinExistence type="inferred from homology"/>
<dbReference type="OMA" id="DFEWRFT"/>
<dbReference type="GO" id="GO:0006412">
    <property type="term" value="P:translation"/>
    <property type="evidence" value="ECO:0007669"/>
    <property type="project" value="InterPro"/>
</dbReference>
<dbReference type="Proteomes" id="UP000014760">
    <property type="component" value="Unassembled WGS sequence"/>
</dbReference>
<evidence type="ECO:0000256" key="5">
    <source>
        <dbReference type="ARBA" id="ARBA00035357"/>
    </source>
</evidence>
<protein>
    <recommendedName>
        <fullName evidence="4">Large ribosomal subunit protein uL24m</fullName>
    </recommendedName>
    <alternativeName>
        <fullName evidence="5">39S ribosomal protein L24, mitochondrial</fullName>
    </alternativeName>
</protein>
<keyword evidence="3" id="KW-0687">Ribonucleoprotein</keyword>
<evidence type="ECO:0000313" key="7">
    <source>
        <dbReference type="EnsemblMetazoa" id="CapteP170410"/>
    </source>
</evidence>
<keyword evidence="8" id="KW-1185">Reference proteome</keyword>
<dbReference type="InterPro" id="IPR057264">
    <property type="entry name" value="Ribosomal_uL24_C"/>
</dbReference>